<reference evidence="4 5" key="1">
    <citation type="submission" date="2019-06" db="EMBL/GenBank/DDBJ databases">
        <title>Genome sequence of Litorilinea aerophila BAA-2444.</title>
        <authorList>
            <person name="Maclea K.S."/>
            <person name="Maurais E.G."/>
            <person name="Iannazzi L.C."/>
        </authorList>
    </citation>
    <scope>NUCLEOTIDE SEQUENCE [LARGE SCALE GENOMIC DNA]</scope>
    <source>
        <strain evidence="4 5">ATCC BAA-2444</strain>
    </source>
</reference>
<gene>
    <name evidence="4" type="ORF">FKZ61_22435</name>
</gene>
<evidence type="ECO:0000313" key="4">
    <source>
        <dbReference type="EMBL" id="TQE93207.1"/>
    </source>
</evidence>
<name>A0A540V8V5_9CHLR</name>
<feature type="transmembrane region" description="Helical" evidence="2">
    <location>
        <begin position="41"/>
        <end position="61"/>
    </location>
</feature>
<keyword evidence="2" id="KW-0812">Transmembrane</keyword>
<organism evidence="4 5">
    <name type="scientific">Litorilinea aerophila</name>
    <dbReference type="NCBI Taxonomy" id="1204385"/>
    <lineage>
        <taxon>Bacteria</taxon>
        <taxon>Bacillati</taxon>
        <taxon>Chloroflexota</taxon>
        <taxon>Caldilineae</taxon>
        <taxon>Caldilineales</taxon>
        <taxon>Caldilineaceae</taxon>
        <taxon>Litorilinea</taxon>
    </lineage>
</organism>
<dbReference type="InParanoid" id="A0A540V8V5"/>
<dbReference type="PANTHER" id="PTHR34351">
    <property type="entry name" value="SLR1927 PROTEIN-RELATED"/>
    <property type="match status" value="1"/>
</dbReference>
<dbReference type="Pfam" id="PF01882">
    <property type="entry name" value="DUF58"/>
    <property type="match status" value="1"/>
</dbReference>
<dbReference type="EMBL" id="VIGC01000046">
    <property type="protein sequence ID" value="TQE93207.1"/>
    <property type="molecule type" value="Genomic_DNA"/>
</dbReference>
<dbReference type="AlphaFoldDB" id="A0A540V8V5"/>
<feature type="domain" description="DUF58" evidence="3">
    <location>
        <begin position="231"/>
        <end position="299"/>
    </location>
</feature>
<evidence type="ECO:0000256" key="2">
    <source>
        <dbReference type="SAM" id="Phobius"/>
    </source>
</evidence>
<dbReference type="InterPro" id="IPR002881">
    <property type="entry name" value="DUF58"/>
</dbReference>
<dbReference type="Proteomes" id="UP000317371">
    <property type="component" value="Unassembled WGS sequence"/>
</dbReference>
<sequence>MGQWAASTMTRTTTPPWRRWLARLPSVTAFLNRDLPPHRRIELRVVWALWLLPIALVNQIFAPHPVWMVLLIAVAGFYGLGYFWVRNQAPAVTVSRERLGSILVAGDQLQEEFTLHNESRLPILWAEFVDESTLPGYQPGRVVGCPAASFYRWRAQVTCRQRGVFRLGPHRLHLGDPLGLFSLRVDFDYTDVVVIYPRVVRLPQIQLPKGNTNGVERRRWSLRGPLPAASVTEYRPGDSLRHIHWRTTAHQGRLMVKELETEPSGDVWIVLDVNRAVHQGEGPSSTLEFGVMAAASLAAELLSGASAGGGGQGTRAVGLLTAAPAHVPGAPGAWGVDGVGAAHDGTRTVLLPPQPGQAQLWRILAALAPLQAVDVTLADLLYSSHAQGAPALGRRAQRAPALVVITPQWHLPDAPSLPRKLGGQEAIPSTGSGSTEDGDRAPVAPIRRDNWVAELLHLQAQGVASSVLLVAHGAADDPAADGVQMDGAQTGGEMAGQLEQMRALLARHEIPTQVLWTGRPLEALLTYRRRRTVIRTTPTGGVVTYEVEEEVG</sequence>
<dbReference type="OrthoDB" id="140416at2"/>
<dbReference type="PANTHER" id="PTHR34351:SF2">
    <property type="entry name" value="DUF58 DOMAIN-CONTAINING PROTEIN"/>
    <property type="match status" value="1"/>
</dbReference>
<protein>
    <submittedName>
        <fullName evidence="4">DUF58 domain-containing protein</fullName>
    </submittedName>
</protein>
<proteinExistence type="predicted"/>
<keyword evidence="2" id="KW-0472">Membrane</keyword>
<feature type="transmembrane region" description="Helical" evidence="2">
    <location>
        <begin position="67"/>
        <end position="85"/>
    </location>
</feature>
<feature type="region of interest" description="Disordered" evidence="1">
    <location>
        <begin position="414"/>
        <end position="442"/>
    </location>
</feature>
<keyword evidence="5" id="KW-1185">Reference proteome</keyword>
<accession>A0A540V8V5</accession>
<evidence type="ECO:0000256" key="1">
    <source>
        <dbReference type="SAM" id="MobiDB-lite"/>
    </source>
</evidence>
<evidence type="ECO:0000259" key="3">
    <source>
        <dbReference type="Pfam" id="PF01882"/>
    </source>
</evidence>
<keyword evidence="2" id="KW-1133">Transmembrane helix</keyword>
<evidence type="ECO:0000313" key="5">
    <source>
        <dbReference type="Proteomes" id="UP000317371"/>
    </source>
</evidence>
<comment type="caution">
    <text evidence="4">The sequence shown here is derived from an EMBL/GenBank/DDBJ whole genome shotgun (WGS) entry which is preliminary data.</text>
</comment>